<gene>
    <name evidence="1" type="ORF">QCO44_06650</name>
</gene>
<proteinExistence type="predicted"/>
<dbReference type="Proteomes" id="UP001559623">
    <property type="component" value="Unassembled WGS sequence"/>
</dbReference>
<evidence type="ECO:0000313" key="2">
    <source>
        <dbReference type="Proteomes" id="UP001559623"/>
    </source>
</evidence>
<protein>
    <submittedName>
        <fullName evidence="1">Uncharacterized protein</fullName>
    </submittedName>
</protein>
<dbReference type="RefSeq" id="WP_368847045.1">
    <property type="nucleotide sequence ID" value="NZ_CP194411.1"/>
</dbReference>
<dbReference type="EMBL" id="JARVLH010000003">
    <property type="protein sequence ID" value="MEX5285318.1"/>
    <property type="molecule type" value="Genomic_DNA"/>
</dbReference>
<name>A0ABV3X544_9FIRM</name>
<reference evidence="1 2" key="1">
    <citation type="submission" date="2023-04" db="EMBL/GenBank/DDBJ databases">
        <title>Genome Sequence of Selenomonas sputigena ATCC 33150.</title>
        <authorList>
            <person name="Miller D.P."/>
            <person name="Anvari S."/>
            <person name="Polson S.W."/>
            <person name="Macdonald M."/>
            <person name="Mcdowell J.V."/>
        </authorList>
    </citation>
    <scope>NUCLEOTIDE SEQUENCE [LARGE SCALE GENOMIC DNA]</scope>
    <source>
        <strain evidence="1 2">ATCC 33150</strain>
    </source>
</reference>
<accession>A0ABV3X544</accession>
<comment type="caution">
    <text evidence="1">The sequence shown here is derived from an EMBL/GenBank/DDBJ whole genome shotgun (WGS) entry which is preliminary data.</text>
</comment>
<organism evidence="1 2">
    <name type="scientific">Selenomonas sputigena</name>
    <dbReference type="NCBI Taxonomy" id="69823"/>
    <lineage>
        <taxon>Bacteria</taxon>
        <taxon>Bacillati</taxon>
        <taxon>Bacillota</taxon>
        <taxon>Negativicutes</taxon>
        <taxon>Selenomonadales</taxon>
        <taxon>Selenomonadaceae</taxon>
        <taxon>Selenomonas</taxon>
    </lineage>
</organism>
<sequence length="40" mass="4681">MDIEKEMGIDAEIDEFLDILVENDKITGQGEERFACMERF</sequence>
<keyword evidence="2" id="KW-1185">Reference proteome</keyword>
<evidence type="ECO:0000313" key="1">
    <source>
        <dbReference type="EMBL" id="MEX5285318.1"/>
    </source>
</evidence>